<evidence type="ECO:0000256" key="1">
    <source>
        <dbReference type="SAM" id="MobiDB-lite"/>
    </source>
</evidence>
<evidence type="ECO:0000313" key="3">
    <source>
        <dbReference type="Proteomes" id="UP000298030"/>
    </source>
</evidence>
<dbReference type="AlphaFoldDB" id="A0A4Y7SYV4"/>
<evidence type="ECO:0000313" key="2">
    <source>
        <dbReference type="EMBL" id="TEB26891.1"/>
    </source>
</evidence>
<proteinExistence type="predicted"/>
<name>A0A4Y7SYV4_COPMI</name>
<dbReference type="EMBL" id="QPFP01000045">
    <property type="protein sequence ID" value="TEB26891.1"/>
    <property type="molecule type" value="Genomic_DNA"/>
</dbReference>
<protein>
    <submittedName>
        <fullName evidence="2">Uncharacterized protein</fullName>
    </submittedName>
</protein>
<organism evidence="2 3">
    <name type="scientific">Coprinellus micaceus</name>
    <name type="common">Glistening ink-cap mushroom</name>
    <name type="synonym">Coprinus micaceus</name>
    <dbReference type="NCBI Taxonomy" id="71717"/>
    <lineage>
        <taxon>Eukaryota</taxon>
        <taxon>Fungi</taxon>
        <taxon>Dikarya</taxon>
        <taxon>Basidiomycota</taxon>
        <taxon>Agaricomycotina</taxon>
        <taxon>Agaricomycetes</taxon>
        <taxon>Agaricomycetidae</taxon>
        <taxon>Agaricales</taxon>
        <taxon>Agaricineae</taxon>
        <taxon>Psathyrellaceae</taxon>
        <taxon>Coprinellus</taxon>
    </lineage>
</organism>
<reference evidence="2 3" key="1">
    <citation type="journal article" date="2019" name="Nat. Ecol. Evol.">
        <title>Megaphylogeny resolves global patterns of mushroom evolution.</title>
        <authorList>
            <person name="Varga T."/>
            <person name="Krizsan K."/>
            <person name="Foldi C."/>
            <person name="Dima B."/>
            <person name="Sanchez-Garcia M."/>
            <person name="Sanchez-Ramirez S."/>
            <person name="Szollosi G.J."/>
            <person name="Szarkandi J.G."/>
            <person name="Papp V."/>
            <person name="Albert L."/>
            <person name="Andreopoulos W."/>
            <person name="Angelini C."/>
            <person name="Antonin V."/>
            <person name="Barry K.W."/>
            <person name="Bougher N.L."/>
            <person name="Buchanan P."/>
            <person name="Buyck B."/>
            <person name="Bense V."/>
            <person name="Catcheside P."/>
            <person name="Chovatia M."/>
            <person name="Cooper J."/>
            <person name="Damon W."/>
            <person name="Desjardin D."/>
            <person name="Finy P."/>
            <person name="Geml J."/>
            <person name="Haridas S."/>
            <person name="Hughes K."/>
            <person name="Justo A."/>
            <person name="Karasinski D."/>
            <person name="Kautmanova I."/>
            <person name="Kiss B."/>
            <person name="Kocsube S."/>
            <person name="Kotiranta H."/>
            <person name="LaButti K.M."/>
            <person name="Lechner B.E."/>
            <person name="Liimatainen K."/>
            <person name="Lipzen A."/>
            <person name="Lukacs Z."/>
            <person name="Mihaltcheva S."/>
            <person name="Morgado L.N."/>
            <person name="Niskanen T."/>
            <person name="Noordeloos M.E."/>
            <person name="Ohm R.A."/>
            <person name="Ortiz-Santana B."/>
            <person name="Ovrebo C."/>
            <person name="Racz N."/>
            <person name="Riley R."/>
            <person name="Savchenko A."/>
            <person name="Shiryaev A."/>
            <person name="Soop K."/>
            <person name="Spirin V."/>
            <person name="Szebenyi C."/>
            <person name="Tomsovsky M."/>
            <person name="Tulloss R.E."/>
            <person name="Uehling J."/>
            <person name="Grigoriev I.V."/>
            <person name="Vagvolgyi C."/>
            <person name="Papp T."/>
            <person name="Martin F.M."/>
            <person name="Miettinen O."/>
            <person name="Hibbett D.S."/>
            <person name="Nagy L.G."/>
        </authorList>
    </citation>
    <scope>NUCLEOTIDE SEQUENCE [LARGE SCALE GENOMIC DNA]</scope>
    <source>
        <strain evidence="2 3">FP101781</strain>
    </source>
</reference>
<accession>A0A4Y7SYV4</accession>
<gene>
    <name evidence="2" type="ORF">FA13DRAFT_1795346</name>
</gene>
<keyword evidence="3" id="KW-1185">Reference proteome</keyword>
<dbReference type="Proteomes" id="UP000298030">
    <property type="component" value="Unassembled WGS sequence"/>
</dbReference>
<feature type="region of interest" description="Disordered" evidence="1">
    <location>
        <begin position="1"/>
        <end position="41"/>
    </location>
</feature>
<comment type="caution">
    <text evidence="2">The sequence shown here is derived from an EMBL/GenBank/DDBJ whole genome shotgun (WGS) entry which is preliminary data.</text>
</comment>
<sequence>MTERPISKHAPPRIRENPNKTSSQPKPKLGRAAGAPASLGDACVTGGALPTKCSAGGLQAPAAALAAPDAKSQEEVGSELHPTGQLSKDRGASLQTNPWRTLMGPAGLGPEASPIALDVDDDFLTACHFPRFQPISVPNVDLLFVLGNSLGPGITPAQFQQIMKQCGSCQNLCFADVVQIHRCRGKVLRTQADSFDLVEALLSHRENAGLSRFDLFRAFTRCGVCKNVLKEGTIGLHGCTGTGVSV</sequence>
<feature type="region of interest" description="Disordered" evidence="1">
    <location>
        <begin position="69"/>
        <end position="97"/>
    </location>
</feature>